<dbReference type="EMBL" id="BJMH01000011">
    <property type="protein sequence ID" value="GEB33086.1"/>
    <property type="molecule type" value="Genomic_DNA"/>
</dbReference>
<dbReference type="RefSeq" id="WP_122964993.1">
    <property type="nucleotide sequence ID" value="NZ_BJMH01000011.1"/>
</dbReference>
<dbReference type="AlphaFoldDB" id="A0A4Y3PM93"/>
<protein>
    <recommendedName>
        <fullName evidence="4">Lipoprotein</fullName>
    </recommendedName>
</protein>
<dbReference type="Proteomes" id="UP000316882">
    <property type="component" value="Unassembled WGS sequence"/>
</dbReference>
<evidence type="ECO:0000256" key="1">
    <source>
        <dbReference type="SAM" id="SignalP"/>
    </source>
</evidence>
<evidence type="ECO:0000313" key="3">
    <source>
        <dbReference type="Proteomes" id="UP000316882"/>
    </source>
</evidence>
<dbReference type="STRING" id="54914.AV540_22380"/>
<proteinExistence type="predicted"/>
<feature type="chain" id="PRO_5039672506" description="Lipoprotein" evidence="1">
    <location>
        <begin position="19"/>
        <end position="193"/>
    </location>
</feature>
<feature type="signal peptide" evidence="1">
    <location>
        <begin position="1"/>
        <end position="18"/>
    </location>
</feature>
<comment type="caution">
    <text evidence="2">The sequence shown here is derived from an EMBL/GenBank/DDBJ whole genome shotgun (WGS) entry which is preliminary data.</text>
</comment>
<dbReference type="PROSITE" id="PS51257">
    <property type="entry name" value="PROKAR_LIPOPROTEIN"/>
    <property type="match status" value="1"/>
</dbReference>
<organism evidence="2 3">
    <name type="scientific">Brevibacillus parabrevis</name>
    <dbReference type="NCBI Taxonomy" id="54914"/>
    <lineage>
        <taxon>Bacteria</taxon>
        <taxon>Bacillati</taxon>
        <taxon>Bacillota</taxon>
        <taxon>Bacilli</taxon>
        <taxon>Bacillales</taxon>
        <taxon>Paenibacillaceae</taxon>
        <taxon>Brevibacillus</taxon>
    </lineage>
</organism>
<name>A0A4Y3PM93_BREPA</name>
<keyword evidence="1" id="KW-0732">Signal</keyword>
<sequence length="193" mass="21630">MKRLLLCTAMTLSLLVGCAEPQSNTLPSAIEKQMEEQIGMDIAVPSNDKLVVKYAEIRYPPIVNGQQIAGPSIATIVYTDEKGELLPITDEQKAEMRNRQQREIFYGEYAGRPIIIMEISTMKNSLHDAKTAEIEGITVEYGQKEAASGTYAFYSFHHQNASYMTTFLLNDTTTTDDAVAFNRKLIRQLQGKQ</sequence>
<reference evidence="2 3" key="1">
    <citation type="submission" date="2019-06" db="EMBL/GenBank/DDBJ databases">
        <title>Whole genome shotgun sequence of Brevibacillus parabrevis NBRC 12334.</title>
        <authorList>
            <person name="Hosoyama A."/>
            <person name="Uohara A."/>
            <person name="Ohji S."/>
            <person name="Ichikawa N."/>
        </authorList>
    </citation>
    <scope>NUCLEOTIDE SEQUENCE [LARGE SCALE GENOMIC DNA]</scope>
    <source>
        <strain evidence="2 3">NBRC 12334</strain>
    </source>
</reference>
<evidence type="ECO:0000313" key="2">
    <source>
        <dbReference type="EMBL" id="GEB33086.1"/>
    </source>
</evidence>
<gene>
    <name evidence="2" type="ORF">BPA01_26660</name>
</gene>
<evidence type="ECO:0008006" key="4">
    <source>
        <dbReference type="Google" id="ProtNLM"/>
    </source>
</evidence>
<accession>A0A4Y3PM93</accession>
<keyword evidence="3" id="KW-1185">Reference proteome</keyword>